<dbReference type="AlphaFoldDB" id="A0ABD1R027"/>
<dbReference type="GO" id="GO:0016757">
    <property type="term" value="F:glycosyltransferase activity"/>
    <property type="evidence" value="ECO:0007669"/>
    <property type="project" value="UniProtKB-KW"/>
</dbReference>
<dbReference type="InterPro" id="IPR019378">
    <property type="entry name" value="GDP-Fuc_O-FucTrfase"/>
</dbReference>
<gene>
    <name evidence="7" type="ORF">Adt_34776</name>
</gene>
<evidence type="ECO:0000256" key="6">
    <source>
        <dbReference type="ARBA" id="ARBA00030350"/>
    </source>
</evidence>
<keyword evidence="5" id="KW-0119">Carbohydrate metabolism</keyword>
<dbReference type="InterPro" id="IPR024709">
    <property type="entry name" value="FucosylTrfase_pln"/>
</dbReference>
<dbReference type="PANTHER" id="PTHR31288">
    <property type="entry name" value="O-FUCOSYLTRANSFERASE FAMILY PROTEIN"/>
    <property type="match status" value="1"/>
</dbReference>
<comment type="similarity">
    <text evidence="1">Belongs to the glycosyltransferase GT106 family.</text>
</comment>
<evidence type="ECO:0000313" key="8">
    <source>
        <dbReference type="Proteomes" id="UP001604336"/>
    </source>
</evidence>
<dbReference type="Pfam" id="PF10250">
    <property type="entry name" value="O-FucT"/>
    <property type="match status" value="2"/>
</dbReference>
<name>A0ABD1R027_9LAMI</name>
<dbReference type="PANTHER" id="PTHR31288:SF5">
    <property type="entry name" value="PROTEIN MANNAN SYNTHESIS-RELATED 1"/>
    <property type="match status" value="1"/>
</dbReference>
<evidence type="ECO:0000256" key="3">
    <source>
        <dbReference type="ARBA" id="ARBA00022679"/>
    </source>
</evidence>
<keyword evidence="8" id="KW-1185">Reference proteome</keyword>
<evidence type="ECO:0000256" key="4">
    <source>
        <dbReference type="ARBA" id="ARBA00023253"/>
    </source>
</evidence>
<evidence type="ECO:0000313" key="7">
    <source>
        <dbReference type="EMBL" id="KAL2481810.1"/>
    </source>
</evidence>
<sequence>MAVDLRQVFAAFLTASMFIMLGNMIKRDHVDPLLETVPASLGIQHDALGAAKPRMTKLNQNSYGPKEQNSAGIPCWKKASFKGIEQRDGYIFFSLTNGPENHASQVANAVAIARQLGATLVLPDVRGTKVGEKRNFAEIYDVNKFITSLDGVVRVANNISPAQISSKKLTTARVPNRVSEDFITSAIEPIFRTKRNLRLSQVASRTAGTRLIPVVGTLRSKSQKTHGRFVAVDLSVDLFGKKGCLKNSTASKQCYNAKEIGEFLKKIGFETDTMIYLTQSGWHSSLDALRNTFPNTFTKDAIMPADVKGKFMDLDEYKKFIDFYICLQSDVFVPAYPSRFYASVVGMKIASGKTQILVPAERDSASANDYVSPYIAKKSHFAYTCFCKDRNQSLIV</sequence>
<evidence type="ECO:0000256" key="5">
    <source>
        <dbReference type="ARBA" id="ARBA00023277"/>
    </source>
</evidence>
<comment type="caution">
    <text evidence="7">The sequence shown here is derived from an EMBL/GenBank/DDBJ whole genome shotgun (WGS) entry which is preliminary data.</text>
</comment>
<reference evidence="8" key="1">
    <citation type="submission" date="2024-07" db="EMBL/GenBank/DDBJ databases">
        <title>Two chromosome-level genome assemblies of Korean endemic species Abeliophyllum distichum and Forsythia ovata (Oleaceae).</title>
        <authorList>
            <person name="Jang H."/>
        </authorList>
    </citation>
    <scope>NUCLEOTIDE SEQUENCE [LARGE SCALE GENOMIC DNA]</scope>
</reference>
<organism evidence="7 8">
    <name type="scientific">Abeliophyllum distichum</name>
    <dbReference type="NCBI Taxonomy" id="126358"/>
    <lineage>
        <taxon>Eukaryota</taxon>
        <taxon>Viridiplantae</taxon>
        <taxon>Streptophyta</taxon>
        <taxon>Embryophyta</taxon>
        <taxon>Tracheophyta</taxon>
        <taxon>Spermatophyta</taxon>
        <taxon>Magnoliopsida</taxon>
        <taxon>eudicotyledons</taxon>
        <taxon>Gunneridae</taxon>
        <taxon>Pentapetalae</taxon>
        <taxon>asterids</taxon>
        <taxon>lamiids</taxon>
        <taxon>Lamiales</taxon>
        <taxon>Oleaceae</taxon>
        <taxon>Forsythieae</taxon>
        <taxon>Abeliophyllum</taxon>
    </lineage>
</organism>
<protein>
    <recommendedName>
        <fullName evidence="6">O-fucosyltransferase family protein</fullName>
    </recommendedName>
</protein>
<evidence type="ECO:0000256" key="1">
    <source>
        <dbReference type="ARBA" id="ARBA00007737"/>
    </source>
</evidence>
<keyword evidence="3" id="KW-0808">Transferase</keyword>
<keyword evidence="2" id="KW-0328">Glycosyltransferase</keyword>
<evidence type="ECO:0000256" key="2">
    <source>
        <dbReference type="ARBA" id="ARBA00022676"/>
    </source>
</evidence>
<keyword evidence="4" id="KW-0294">Fucose metabolism</keyword>
<dbReference type="GO" id="GO:0006004">
    <property type="term" value="P:fucose metabolic process"/>
    <property type="evidence" value="ECO:0007669"/>
    <property type="project" value="UniProtKB-KW"/>
</dbReference>
<dbReference type="Proteomes" id="UP001604336">
    <property type="component" value="Unassembled WGS sequence"/>
</dbReference>
<proteinExistence type="inferred from homology"/>
<accession>A0ABD1R027</accession>
<dbReference type="EMBL" id="JBFOLK010000010">
    <property type="protein sequence ID" value="KAL2481810.1"/>
    <property type="molecule type" value="Genomic_DNA"/>
</dbReference>